<name>A0A3B0Y8Q3_9ZZZZ</name>
<dbReference type="AlphaFoldDB" id="A0A3B0Y8Q3"/>
<reference evidence="2" key="1">
    <citation type="submission" date="2018-06" db="EMBL/GenBank/DDBJ databases">
        <authorList>
            <person name="Zhirakovskaya E."/>
        </authorList>
    </citation>
    <scope>NUCLEOTIDE SEQUENCE</scope>
</reference>
<accession>A0A3B0Y8Q3</accession>
<proteinExistence type="predicted"/>
<dbReference type="EMBL" id="UOFN01000013">
    <property type="protein sequence ID" value="VAW73210.1"/>
    <property type="molecule type" value="Genomic_DNA"/>
</dbReference>
<dbReference type="SUPFAM" id="SSF47336">
    <property type="entry name" value="ACP-like"/>
    <property type="match status" value="1"/>
</dbReference>
<evidence type="ECO:0000259" key="1">
    <source>
        <dbReference type="PROSITE" id="PS50075"/>
    </source>
</evidence>
<protein>
    <submittedName>
        <fullName evidence="2">Acyl carrier protein</fullName>
    </submittedName>
</protein>
<evidence type="ECO:0000313" key="2">
    <source>
        <dbReference type="EMBL" id="VAW73210.1"/>
    </source>
</evidence>
<dbReference type="PROSITE" id="PS50075">
    <property type="entry name" value="CARRIER"/>
    <property type="match status" value="1"/>
</dbReference>
<dbReference type="InterPro" id="IPR009081">
    <property type="entry name" value="PP-bd_ACP"/>
</dbReference>
<dbReference type="InterPro" id="IPR036736">
    <property type="entry name" value="ACP-like_sf"/>
</dbReference>
<organism evidence="2">
    <name type="scientific">hydrothermal vent metagenome</name>
    <dbReference type="NCBI Taxonomy" id="652676"/>
    <lineage>
        <taxon>unclassified sequences</taxon>
        <taxon>metagenomes</taxon>
        <taxon>ecological metagenomes</taxon>
    </lineage>
</organism>
<feature type="domain" description="Carrier" evidence="1">
    <location>
        <begin position="2"/>
        <end position="80"/>
    </location>
</feature>
<sequence>MSIEKEVRSYIMENYLFTEDESALSNTDSFLEKGILDSTGILEVIYFIEDEYEIKVADDEMVPENLDSVERLVAYVARKQA</sequence>
<dbReference type="Gene3D" id="1.10.1200.10">
    <property type="entry name" value="ACP-like"/>
    <property type="match status" value="1"/>
</dbReference>
<gene>
    <name evidence="2" type="ORF">MNBD_GAMMA15-632</name>
</gene>